<evidence type="ECO:0000313" key="1">
    <source>
        <dbReference type="EMBL" id="KAA3770657.1"/>
    </source>
</evidence>
<dbReference type="AlphaFoldDB" id="A0A7J4XPA5"/>
<sequence>MLDKAEDYFKDEEFVDYFVEVVTDVLIGSDVSGCEDMTLQDVSDKVKGILLPSSDIEPQLSVLEVDEIKRKINETIKTESNT</sequence>
<gene>
    <name evidence="1" type="ORF">F3F73_01545</name>
</gene>
<reference evidence="1 2" key="1">
    <citation type="journal article" date="2019" name="Nat. Med.">
        <title>A library of human gut bacterial isolates paired with longitudinal multiomics data enables mechanistic microbiome research.</title>
        <authorList>
            <person name="Poyet M."/>
            <person name="Groussin M."/>
            <person name="Gibbons S.M."/>
            <person name="Avila-Pacheco J."/>
            <person name="Jiang X."/>
            <person name="Kearney S.M."/>
            <person name="Perrotta A.R."/>
            <person name="Berdy B."/>
            <person name="Zhao S."/>
            <person name="Lieberman T.D."/>
            <person name="Swanson P.K."/>
            <person name="Smith M."/>
            <person name="Roesemann S."/>
            <person name="Alexander J.E."/>
            <person name="Rich S.A."/>
            <person name="Livny J."/>
            <person name="Vlamakis H."/>
            <person name="Clish C."/>
            <person name="Bullock K."/>
            <person name="Deik A."/>
            <person name="Scott J."/>
            <person name="Pierce K.A."/>
            <person name="Xavier R.J."/>
            <person name="Alm E.J."/>
        </authorList>
    </citation>
    <scope>NUCLEOTIDE SEQUENCE [LARGE SCALE GENOMIC DNA]</scope>
    <source>
        <strain evidence="1 2">BIOML-A10</strain>
    </source>
</reference>
<protein>
    <submittedName>
        <fullName evidence="1">Uncharacterized protein</fullName>
    </submittedName>
</protein>
<accession>A0A7J4XPA5</accession>
<dbReference type="Proteomes" id="UP000422221">
    <property type="component" value="Unassembled WGS sequence"/>
</dbReference>
<comment type="caution">
    <text evidence="1">The sequence shown here is derived from an EMBL/GenBank/DDBJ whole genome shotgun (WGS) entry which is preliminary data.</text>
</comment>
<evidence type="ECO:0000313" key="2">
    <source>
        <dbReference type="Proteomes" id="UP000422221"/>
    </source>
</evidence>
<dbReference type="RefSeq" id="WP_130057842.1">
    <property type="nucleotide sequence ID" value="NZ_JADNPJ010000001.1"/>
</dbReference>
<proteinExistence type="predicted"/>
<dbReference type="EMBL" id="VWMK01000001">
    <property type="protein sequence ID" value="KAA3770657.1"/>
    <property type="molecule type" value="Genomic_DNA"/>
</dbReference>
<organism evidence="1 2">
    <name type="scientific">Bacteroides salyersiae</name>
    <dbReference type="NCBI Taxonomy" id="291644"/>
    <lineage>
        <taxon>Bacteria</taxon>
        <taxon>Pseudomonadati</taxon>
        <taxon>Bacteroidota</taxon>
        <taxon>Bacteroidia</taxon>
        <taxon>Bacteroidales</taxon>
        <taxon>Bacteroidaceae</taxon>
        <taxon>Bacteroides</taxon>
    </lineage>
</organism>
<name>A0A7J4XPA5_9BACE</name>